<dbReference type="Proteomes" id="UP001302367">
    <property type="component" value="Chromosome 3"/>
</dbReference>
<dbReference type="SUPFAM" id="SSF52777">
    <property type="entry name" value="CoA-dependent acyltransferases"/>
    <property type="match status" value="2"/>
</dbReference>
<dbReference type="RefSeq" id="XP_023457319.2">
    <property type="nucleotide sequence ID" value="XM_023596423.2"/>
</dbReference>
<dbReference type="Gene3D" id="3.40.50.12780">
    <property type="entry name" value="N-terminal domain of ligase-like"/>
    <property type="match status" value="1"/>
</dbReference>
<dbReference type="PANTHER" id="PTHR45527:SF12">
    <property type="entry name" value="NONRIBOSOMAL PEPTIDE SYNTHETASE IVOA"/>
    <property type="match status" value="1"/>
</dbReference>
<dbReference type="GeneID" id="35427529"/>
<dbReference type="InterPro" id="IPR045851">
    <property type="entry name" value="AMP-bd_C_sf"/>
</dbReference>
<dbReference type="InterPro" id="IPR000873">
    <property type="entry name" value="AMP-dep_synth/lig_dom"/>
</dbReference>
<dbReference type="Gene3D" id="3.30.559.30">
    <property type="entry name" value="Nonribosomal peptide synthetase, condensation domain"/>
    <property type="match status" value="1"/>
</dbReference>
<dbReference type="InterPro" id="IPR020845">
    <property type="entry name" value="AMP-binding_CS"/>
</dbReference>
<evidence type="ECO:0000313" key="6">
    <source>
        <dbReference type="Proteomes" id="UP001302367"/>
    </source>
</evidence>
<evidence type="ECO:0000256" key="1">
    <source>
        <dbReference type="ARBA" id="ARBA00022450"/>
    </source>
</evidence>
<dbReference type="SUPFAM" id="SSF47336">
    <property type="entry name" value="ACP-like"/>
    <property type="match status" value="1"/>
</dbReference>
<evidence type="ECO:0000259" key="4">
    <source>
        <dbReference type="PROSITE" id="PS50075"/>
    </source>
</evidence>
<dbReference type="InterPro" id="IPR025110">
    <property type="entry name" value="AMP-bd_C"/>
</dbReference>
<dbReference type="PROSITE" id="PS00012">
    <property type="entry name" value="PHOSPHOPANTETHEINE"/>
    <property type="match status" value="1"/>
</dbReference>
<dbReference type="Gene3D" id="1.10.1200.10">
    <property type="entry name" value="ACP-like"/>
    <property type="match status" value="1"/>
</dbReference>
<evidence type="ECO:0000256" key="2">
    <source>
        <dbReference type="ARBA" id="ARBA00022553"/>
    </source>
</evidence>
<keyword evidence="6" id="KW-1185">Reference proteome</keyword>
<keyword evidence="3" id="KW-0436">Ligase</keyword>
<dbReference type="PANTHER" id="PTHR45527">
    <property type="entry name" value="NONRIBOSOMAL PEPTIDE SYNTHETASE"/>
    <property type="match status" value="1"/>
</dbReference>
<keyword evidence="2" id="KW-0597">Phosphoprotein</keyword>
<protein>
    <recommendedName>
        <fullName evidence="4">Carrier domain-containing protein</fullName>
    </recommendedName>
</protein>
<keyword evidence="1" id="KW-0596">Phosphopantetheine</keyword>
<dbReference type="InterPro" id="IPR042099">
    <property type="entry name" value="ANL_N_sf"/>
</dbReference>
<dbReference type="CDD" id="cd05918">
    <property type="entry name" value="A_NRPS_SidN3_like"/>
    <property type="match status" value="1"/>
</dbReference>
<evidence type="ECO:0000256" key="3">
    <source>
        <dbReference type="ARBA" id="ARBA00022598"/>
    </source>
</evidence>
<dbReference type="SUPFAM" id="SSF56801">
    <property type="entry name" value="Acetyl-CoA synthetase-like"/>
    <property type="match status" value="1"/>
</dbReference>
<dbReference type="Pfam" id="PF13193">
    <property type="entry name" value="AMP-binding_C"/>
    <property type="match status" value="1"/>
</dbReference>
<dbReference type="PROSITE" id="PS50075">
    <property type="entry name" value="CARRIER"/>
    <property type="match status" value="1"/>
</dbReference>
<accession>A0ABZ0NN46</accession>
<evidence type="ECO:0000313" key="5">
    <source>
        <dbReference type="EMBL" id="WPB00911.1"/>
    </source>
</evidence>
<feature type="domain" description="Carrier" evidence="4">
    <location>
        <begin position="772"/>
        <end position="845"/>
    </location>
</feature>
<dbReference type="Pfam" id="PF00501">
    <property type="entry name" value="AMP-binding"/>
    <property type="match status" value="1"/>
</dbReference>
<dbReference type="Pfam" id="PF00550">
    <property type="entry name" value="PP-binding"/>
    <property type="match status" value="1"/>
</dbReference>
<gene>
    <name evidence="5" type="ORF">RHO25_005531</name>
</gene>
<dbReference type="InterPro" id="IPR009081">
    <property type="entry name" value="PP-bd_ACP"/>
</dbReference>
<dbReference type="Gene3D" id="3.30.300.30">
    <property type="match status" value="1"/>
</dbReference>
<dbReference type="Gene3D" id="3.30.559.10">
    <property type="entry name" value="Chloramphenicol acetyltransferase-like domain"/>
    <property type="match status" value="1"/>
</dbReference>
<proteinExistence type="predicted"/>
<dbReference type="InterPro" id="IPR023213">
    <property type="entry name" value="CAT-like_dom_sf"/>
</dbReference>
<reference evidence="5 6" key="1">
    <citation type="submission" date="2023-09" db="EMBL/GenBank/DDBJ databases">
        <title>Complete-Gapless Cercospora beticola genome.</title>
        <authorList>
            <person name="Wyatt N.A."/>
            <person name="Spanner R.E."/>
            <person name="Bolton M.D."/>
        </authorList>
    </citation>
    <scope>NUCLEOTIDE SEQUENCE [LARGE SCALE GENOMIC DNA]</scope>
    <source>
        <strain evidence="5">Cb09-40</strain>
    </source>
</reference>
<dbReference type="InterPro" id="IPR001242">
    <property type="entry name" value="Condensation_dom"/>
</dbReference>
<dbReference type="PROSITE" id="PS00455">
    <property type="entry name" value="AMP_BINDING"/>
    <property type="match status" value="1"/>
</dbReference>
<sequence length="1307" mass="143762">MNSDGEGLPLVKDLELLTVFPTRADVVDKVSTASWSSQCRQIKLGASHGQTSRRDFESRVEVAFAALLWAFTSDATITFTAAELVHGSMKNSAFHVYDIGKGDSTRGPSASITHRTRISTTTVASGGSLLLHLSAESADDPSTQASVEPINLERTPLRVACGQTPNNDTITVLMCFDQNSLAAFLVEAYSRHFAEHLRLAFHGSSIGSLHVPYHLVPQDKLLIQSWGSDPHDLISQCIHDCISEMAHRDSNRIAVEAWDGSLTRGELERAANDLATTLLQAAVLPRSTIGIMMDKSIWGVVAMLAVCKAGAAFVLLDPSLPMARLRAMTDKLSATHLITSRSRARAAHALVSRVIVNISKGEFSLARTGLPEVQVSCSAPPVVKPSDTALYIFTSGSSGSPKAIAISHEAWATRCAGCCEYGVTDMTRVLQYASCSFLVAVADTLGTLIAGGTVTILSSEERMNDLHGAMRRLQPNYASITPSVAKALELSEVPSIQSLLLVGEPIPRSLAERLLHSRIKLLNGYGQSEICGLNSVADLRQADTSCRNIGRSKLQNYWIVDPNDHERLMPVGGLGELVVEGYAISQGYVSEPSQQAAAAYISAPNWAASFTAPTDKSWSWYKTGDLVQYQANGDLYLFGRKDTQLKVRGQRVEAAEVEHHITHSFKQEIEHVVVDKTGTEEKLTAFVVLRQSHAQRTASSLKAEMNRALCTIVPAWMVPEKVVLTRAMPLTATGKLDRRALRRGHGLTVAVSDPEDTMKADQQHSFHAGDDCRHFELLASLCHKILGVDVKAISTKSDWYSLGGDSLSAMRLVKEVRTAGLRLRTNDLMTGRALADICATLEPMEPDFDNAPMHQSCSSTELLPMTDFQEQYAPSADGSDRGELYKYHIAFRGNFDIERLGQALHLWVQSHEALRISFERAASGCLSQRVLPEAGQEWRSRVVLLSAEEHDMRLSVKHDYMKHPVLILLHRSSDKDRREGPQLTLHICHSVFDGMSINHLWHDLVKCYTFLDARPRPSFAQYLSEKLLTRTGDSVAYWTQLLDGSSPTYLRSNMAEVGATESTRGVRHAAYFNGRHTSSFSVSTLVYAAWSLVLSVLANKNHIVFLYLVHGRDEDYEGSSEIVGCCVSEIPCRVRLQDDMSPGDLLRSVQHQMLESTSHAHLGARIIASRCTSWPQSEQRYDLSTMLWNEGVANEDSFAVGDAGYMHVSEPIVERRICNDFDIGFSSACLAEVCFEFRCRAALYSEEEVHAVAKAFLEAMQMLSEDANHDSVRAVIADLQASNDLPIVDQGTTDLQTQTRCTNMILS</sequence>
<organism evidence="5 6">
    <name type="scientific">Cercospora beticola</name>
    <name type="common">Sugarbeet leaf spot fungus</name>
    <dbReference type="NCBI Taxonomy" id="122368"/>
    <lineage>
        <taxon>Eukaryota</taxon>
        <taxon>Fungi</taxon>
        <taxon>Dikarya</taxon>
        <taxon>Ascomycota</taxon>
        <taxon>Pezizomycotina</taxon>
        <taxon>Dothideomycetes</taxon>
        <taxon>Dothideomycetidae</taxon>
        <taxon>Mycosphaerellales</taxon>
        <taxon>Mycosphaerellaceae</taxon>
        <taxon>Cercospora</taxon>
    </lineage>
</organism>
<dbReference type="Pfam" id="PF00668">
    <property type="entry name" value="Condensation"/>
    <property type="match status" value="1"/>
</dbReference>
<dbReference type="InterPro" id="IPR006162">
    <property type="entry name" value="Ppantetheine_attach_site"/>
</dbReference>
<dbReference type="InterPro" id="IPR036736">
    <property type="entry name" value="ACP-like_sf"/>
</dbReference>
<dbReference type="EMBL" id="CP134186">
    <property type="protein sequence ID" value="WPB00911.1"/>
    <property type="molecule type" value="Genomic_DNA"/>
</dbReference>
<name>A0ABZ0NN46_CERBT</name>